<evidence type="ECO:0000259" key="8">
    <source>
        <dbReference type="PROSITE" id="PS50850"/>
    </source>
</evidence>
<organism evidence="9 10">
    <name type="scientific">Kangsaoukella pontilimi</name>
    <dbReference type="NCBI Taxonomy" id="2691042"/>
    <lineage>
        <taxon>Bacteria</taxon>
        <taxon>Pseudomonadati</taxon>
        <taxon>Pseudomonadota</taxon>
        <taxon>Alphaproteobacteria</taxon>
        <taxon>Rhodobacterales</taxon>
        <taxon>Paracoccaceae</taxon>
        <taxon>Kangsaoukella</taxon>
    </lineage>
</organism>
<sequence length="259" mass="26498">MIAALSELTDIGADFLLIFGLVFLRTGGAMALLPAFGEMMVPARVRLALGLAFAAVVTPAASSGLEAALAAGNPILEVALLEMLAGLVLGFALRILIFVLQVAGTMAAQATSLSQLLGGQGVDPQPALGAILVLAGLALATMAGLHVRLAEMFIISYAALPPGAVIDPAFLAEWGFALADDMFRSAFALAMPFVLASMLYNLALGVINRAMPQLMVAFVGAPAITWGALLLLALAAPAILSVWIALLGGRLADPLGLPR</sequence>
<keyword evidence="4 7" id="KW-0812">Transmembrane</keyword>
<gene>
    <name evidence="9" type="ORF">GQ651_09975</name>
</gene>
<feature type="transmembrane region" description="Helical" evidence="7">
    <location>
        <begin position="15"/>
        <end position="36"/>
    </location>
</feature>
<evidence type="ECO:0000256" key="2">
    <source>
        <dbReference type="ARBA" id="ARBA00009772"/>
    </source>
</evidence>
<reference evidence="9 10" key="2">
    <citation type="submission" date="2020-03" db="EMBL/GenBank/DDBJ databases">
        <title>Kangsaoukella pontilimi gen. nov., sp. nov., a new member of the family Rhodobacteraceae isolated from a tidal mudflat.</title>
        <authorList>
            <person name="Kim I.S."/>
        </authorList>
    </citation>
    <scope>NUCLEOTIDE SEQUENCE [LARGE SCALE GENOMIC DNA]</scope>
    <source>
        <strain evidence="9 10">GH1-50</strain>
    </source>
</reference>
<evidence type="ECO:0000256" key="7">
    <source>
        <dbReference type="SAM" id="Phobius"/>
    </source>
</evidence>
<evidence type="ECO:0000256" key="4">
    <source>
        <dbReference type="ARBA" id="ARBA00022692"/>
    </source>
</evidence>
<evidence type="ECO:0000313" key="10">
    <source>
        <dbReference type="Proteomes" id="UP000480350"/>
    </source>
</evidence>
<dbReference type="InterPro" id="IPR002010">
    <property type="entry name" value="T3SS_IM_R"/>
</dbReference>
<feature type="transmembrane region" description="Helical" evidence="7">
    <location>
        <begin position="83"/>
        <end position="106"/>
    </location>
</feature>
<accession>A0A7C9IGP5</accession>
<comment type="subcellular location">
    <subcellularLocation>
        <location evidence="1">Cell membrane</location>
        <topology evidence="1">Multi-pass membrane protein</topology>
    </subcellularLocation>
</comment>
<keyword evidence="3" id="KW-1003">Cell membrane</keyword>
<dbReference type="PROSITE" id="PS50850">
    <property type="entry name" value="MFS"/>
    <property type="match status" value="1"/>
</dbReference>
<comment type="similarity">
    <text evidence="2">Belongs to the FliR/MopE/SpaR family.</text>
</comment>
<dbReference type="Proteomes" id="UP000480350">
    <property type="component" value="Unassembled WGS sequence"/>
</dbReference>
<comment type="caution">
    <text evidence="9">The sequence shown here is derived from an EMBL/GenBank/DDBJ whole genome shotgun (WGS) entry which is preliminary data.</text>
</comment>
<reference evidence="9 10" key="1">
    <citation type="submission" date="2019-12" db="EMBL/GenBank/DDBJ databases">
        <authorList>
            <person name="Lee S.D."/>
        </authorList>
    </citation>
    <scope>NUCLEOTIDE SEQUENCE [LARGE SCALE GENOMIC DNA]</scope>
    <source>
        <strain evidence="9 10">GH1-50</strain>
    </source>
</reference>
<dbReference type="EMBL" id="WUPT01000002">
    <property type="protein sequence ID" value="MXQ08169.1"/>
    <property type="molecule type" value="Genomic_DNA"/>
</dbReference>
<keyword evidence="10" id="KW-1185">Reference proteome</keyword>
<protein>
    <submittedName>
        <fullName evidence="9">Type III secretion protein</fullName>
    </submittedName>
</protein>
<feature type="transmembrane region" description="Helical" evidence="7">
    <location>
        <begin position="153"/>
        <end position="174"/>
    </location>
</feature>
<name>A0A7C9IGP5_9RHOB</name>
<feature type="transmembrane region" description="Helical" evidence="7">
    <location>
        <begin position="186"/>
        <end position="203"/>
    </location>
</feature>
<dbReference type="Pfam" id="PF01311">
    <property type="entry name" value="Bac_export_1"/>
    <property type="match status" value="1"/>
</dbReference>
<evidence type="ECO:0000313" key="9">
    <source>
        <dbReference type="EMBL" id="MXQ08169.1"/>
    </source>
</evidence>
<proteinExistence type="inferred from homology"/>
<evidence type="ECO:0000256" key="1">
    <source>
        <dbReference type="ARBA" id="ARBA00004651"/>
    </source>
</evidence>
<evidence type="ECO:0000256" key="3">
    <source>
        <dbReference type="ARBA" id="ARBA00022475"/>
    </source>
</evidence>
<dbReference type="GO" id="GO:0022857">
    <property type="term" value="F:transmembrane transporter activity"/>
    <property type="evidence" value="ECO:0007669"/>
    <property type="project" value="InterPro"/>
</dbReference>
<dbReference type="PANTHER" id="PTHR30065">
    <property type="entry name" value="FLAGELLAR BIOSYNTHETIC PROTEIN FLIR"/>
    <property type="match status" value="1"/>
</dbReference>
<dbReference type="GO" id="GO:0005886">
    <property type="term" value="C:plasma membrane"/>
    <property type="evidence" value="ECO:0007669"/>
    <property type="project" value="UniProtKB-SubCell"/>
</dbReference>
<feature type="transmembrane region" description="Helical" evidence="7">
    <location>
        <begin position="127"/>
        <end position="147"/>
    </location>
</feature>
<dbReference type="PANTHER" id="PTHR30065:SF1">
    <property type="entry name" value="SURFACE PRESENTATION OF ANTIGENS PROTEIN SPAR"/>
    <property type="match status" value="1"/>
</dbReference>
<feature type="transmembrane region" description="Helical" evidence="7">
    <location>
        <begin position="223"/>
        <end position="249"/>
    </location>
</feature>
<dbReference type="GO" id="GO:0006605">
    <property type="term" value="P:protein targeting"/>
    <property type="evidence" value="ECO:0007669"/>
    <property type="project" value="InterPro"/>
</dbReference>
<dbReference type="PRINTS" id="PR00953">
    <property type="entry name" value="TYPE3IMRPROT"/>
</dbReference>
<feature type="domain" description="Major facilitator superfamily (MFS) profile" evidence="8">
    <location>
        <begin position="189"/>
        <end position="259"/>
    </location>
</feature>
<dbReference type="RefSeq" id="WP_160764111.1">
    <property type="nucleotide sequence ID" value="NZ_WUPT01000002.1"/>
</dbReference>
<keyword evidence="5 7" id="KW-1133">Transmembrane helix</keyword>
<dbReference type="AlphaFoldDB" id="A0A7C9IGP5"/>
<evidence type="ECO:0000256" key="5">
    <source>
        <dbReference type="ARBA" id="ARBA00022989"/>
    </source>
</evidence>
<evidence type="ECO:0000256" key="6">
    <source>
        <dbReference type="ARBA" id="ARBA00023136"/>
    </source>
</evidence>
<dbReference type="InterPro" id="IPR020846">
    <property type="entry name" value="MFS_dom"/>
</dbReference>
<keyword evidence="6 7" id="KW-0472">Membrane</keyword>